<feature type="transmembrane region" description="Helical" evidence="1">
    <location>
        <begin position="103"/>
        <end position="125"/>
    </location>
</feature>
<feature type="transmembrane region" description="Helical" evidence="1">
    <location>
        <begin position="9"/>
        <end position="31"/>
    </location>
</feature>
<evidence type="ECO:0000256" key="1">
    <source>
        <dbReference type="SAM" id="Phobius"/>
    </source>
</evidence>
<keyword evidence="1" id="KW-1133">Transmembrane helix</keyword>
<evidence type="ECO:0000313" key="3">
    <source>
        <dbReference type="Proteomes" id="UP000284841"/>
    </source>
</evidence>
<feature type="transmembrane region" description="Helical" evidence="1">
    <location>
        <begin position="43"/>
        <end position="64"/>
    </location>
</feature>
<dbReference type="InterPro" id="IPR021560">
    <property type="entry name" value="DUF3021"/>
</dbReference>
<reference evidence="2 3" key="1">
    <citation type="submission" date="2018-08" db="EMBL/GenBank/DDBJ databases">
        <title>A genome reference for cultivated species of the human gut microbiota.</title>
        <authorList>
            <person name="Zou Y."/>
            <person name="Xue W."/>
            <person name="Luo G."/>
        </authorList>
    </citation>
    <scope>NUCLEOTIDE SEQUENCE [LARGE SCALE GENOMIC DNA]</scope>
    <source>
        <strain evidence="2 3">AM07-24</strain>
    </source>
</reference>
<keyword evidence="3" id="KW-1185">Reference proteome</keyword>
<sequence>MLKRVLKYLFYGISWGWSFFMIINLLGVWLTGESYLKPIMDDFVRQALGSALVGICCGSSAIVYTFDKMQFWQQITIHFIVGLAGYFSVAYKLGWMPVTNGVYIASYFLLGILIFAAIWSGFYFHNRNEVKKVNRRLGELESEKEEPVD</sequence>
<dbReference type="EMBL" id="QRMS01000001">
    <property type="protein sequence ID" value="RHJ90022.1"/>
    <property type="molecule type" value="Genomic_DNA"/>
</dbReference>
<accession>A0A415E887</accession>
<dbReference type="Pfam" id="PF11457">
    <property type="entry name" value="DUF3021"/>
    <property type="match status" value="1"/>
</dbReference>
<comment type="caution">
    <text evidence="2">The sequence shown here is derived from an EMBL/GenBank/DDBJ whole genome shotgun (WGS) entry which is preliminary data.</text>
</comment>
<dbReference type="OrthoDB" id="1849165at2"/>
<keyword evidence="1" id="KW-0812">Transmembrane</keyword>
<organism evidence="2 3">
    <name type="scientific">Emergencia timonensis</name>
    <dbReference type="NCBI Taxonomy" id="1776384"/>
    <lineage>
        <taxon>Bacteria</taxon>
        <taxon>Bacillati</taxon>
        <taxon>Bacillota</taxon>
        <taxon>Clostridia</taxon>
        <taxon>Peptostreptococcales</taxon>
        <taxon>Anaerovoracaceae</taxon>
        <taxon>Emergencia</taxon>
    </lineage>
</organism>
<dbReference type="RefSeq" id="WP_118334164.1">
    <property type="nucleotide sequence ID" value="NZ_AP025567.1"/>
</dbReference>
<evidence type="ECO:0000313" key="2">
    <source>
        <dbReference type="EMBL" id="RHJ90022.1"/>
    </source>
</evidence>
<dbReference type="STRING" id="1776384.GCA_900086585_03417"/>
<dbReference type="AlphaFoldDB" id="A0A415E887"/>
<name>A0A415E887_9FIRM</name>
<proteinExistence type="predicted"/>
<feature type="transmembrane region" description="Helical" evidence="1">
    <location>
        <begin position="71"/>
        <end position="91"/>
    </location>
</feature>
<dbReference type="Proteomes" id="UP000284841">
    <property type="component" value="Unassembled WGS sequence"/>
</dbReference>
<protein>
    <submittedName>
        <fullName evidence="2">DUF3021 domain-containing protein</fullName>
    </submittedName>
</protein>
<gene>
    <name evidence="2" type="ORF">DW099_05590</name>
</gene>
<keyword evidence="1" id="KW-0472">Membrane</keyword>